<evidence type="ECO:0000256" key="5">
    <source>
        <dbReference type="ARBA" id="ARBA00022729"/>
    </source>
</evidence>
<dbReference type="CTD" id="722"/>
<feature type="disulfide bond" evidence="13">
    <location>
        <begin position="510"/>
        <end position="537"/>
    </location>
</feature>
<dbReference type="FunFam" id="2.10.70.10:FF:000095">
    <property type="entry name" value="Zona pellucida sperm-binding protein 3 receptor"/>
    <property type="match status" value="1"/>
</dbReference>
<dbReference type="GO" id="GO:0045959">
    <property type="term" value="P:negative regulation of complement activation, classical pathway"/>
    <property type="evidence" value="ECO:0007669"/>
    <property type="project" value="Ensembl"/>
</dbReference>
<evidence type="ECO:0000313" key="16">
    <source>
        <dbReference type="Proteomes" id="UP000233160"/>
    </source>
</evidence>
<dbReference type="Gene3D" id="2.10.70.10">
    <property type="entry name" value="Complement Module, domain 1"/>
    <property type="match status" value="7"/>
</dbReference>
<dbReference type="GO" id="GO:1903027">
    <property type="term" value="P:regulation of opsonization"/>
    <property type="evidence" value="ECO:0007669"/>
    <property type="project" value="Ensembl"/>
</dbReference>
<evidence type="ECO:0000256" key="13">
    <source>
        <dbReference type="PROSITE-ProRule" id="PRU00302"/>
    </source>
</evidence>
<dbReference type="GO" id="GO:0045087">
    <property type="term" value="P:innate immune response"/>
    <property type="evidence" value="ECO:0007669"/>
    <property type="project" value="UniProtKB-KW"/>
</dbReference>
<evidence type="ECO:0000259" key="14">
    <source>
        <dbReference type="PROSITE" id="PS50923"/>
    </source>
</evidence>
<organism evidence="15 16">
    <name type="scientific">Propithecus coquereli</name>
    <name type="common">Coquerel's sifaka</name>
    <name type="synonym">Propithecus verreauxi coquereli</name>
    <dbReference type="NCBI Taxonomy" id="379532"/>
    <lineage>
        <taxon>Eukaryota</taxon>
        <taxon>Metazoa</taxon>
        <taxon>Chordata</taxon>
        <taxon>Craniata</taxon>
        <taxon>Vertebrata</taxon>
        <taxon>Euteleostomi</taxon>
        <taxon>Mammalia</taxon>
        <taxon>Eutheria</taxon>
        <taxon>Euarchontoglires</taxon>
        <taxon>Primates</taxon>
        <taxon>Strepsirrhini</taxon>
        <taxon>Lemuriformes</taxon>
        <taxon>Indriidae</taxon>
        <taxon>Propithecus</taxon>
    </lineage>
</organism>
<dbReference type="InterPro" id="IPR040514">
    <property type="entry name" value="C4bp_oligo"/>
</dbReference>
<dbReference type="Ensembl" id="ENSPCOT00000038907.1">
    <property type="protein sequence ID" value="ENSPCOP00000028038.1"/>
    <property type="gene ID" value="ENSPCOG00000026595.1"/>
</dbReference>
<dbReference type="InterPro" id="IPR000436">
    <property type="entry name" value="Sushi_SCR_CCP_dom"/>
</dbReference>
<dbReference type="GO" id="GO:0045732">
    <property type="term" value="P:positive regulation of protein catabolic process"/>
    <property type="evidence" value="ECO:0007669"/>
    <property type="project" value="Ensembl"/>
</dbReference>
<protein>
    <recommendedName>
        <fullName evidence="12">C4b-binding protein alpha chain</fullName>
    </recommendedName>
</protein>
<dbReference type="AlphaFoldDB" id="A0A2K6GP77"/>
<reference evidence="15" key="1">
    <citation type="submission" date="2025-08" db="UniProtKB">
        <authorList>
            <consortium name="Ensembl"/>
        </authorList>
    </citation>
    <scope>IDENTIFICATION</scope>
</reference>
<keyword evidence="8" id="KW-0180">Complement pathway</keyword>
<dbReference type="KEGG" id="pcoq:105805874"/>
<feature type="domain" description="Sushi" evidence="14">
    <location>
        <begin position="296"/>
        <end position="361"/>
    </location>
</feature>
<dbReference type="CDD" id="cd00033">
    <property type="entry name" value="CCP"/>
    <property type="match status" value="8"/>
</dbReference>
<dbReference type="GO" id="GO:0009609">
    <property type="term" value="P:response to symbiotic bacterium"/>
    <property type="evidence" value="ECO:0007669"/>
    <property type="project" value="Ensembl"/>
</dbReference>
<evidence type="ECO:0000256" key="9">
    <source>
        <dbReference type="ARBA" id="ARBA00023157"/>
    </source>
</evidence>
<dbReference type="PROSITE" id="PS50923">
    <property type="entry name" value="SUSHI"/>
    <property type="match status" value="7"/>
</dbReference>
<dbReference type="InterPro" id="IPR035976">
    <property type="entry name" value="Sushi/SCR/CCP_sf"/>
</dbReference>
<dbReference type="GeneID" id="105805874"/>
<keyword evidence="9 13" id="KW-1015">Disulfide bond</keyword>
<dbReference type="Proteomes" id="UP000233160">
    <property type="component" value="Unassembled WGS sequence"/>
</dbReference>
<evidence type="ECO:0000256" key="4">
    <source>
        <dbReference type="ARBA" id="ARBA00022659"/>
    </source>
</evidence>
<feature type="domain" description="Sushi" evidence="14">
    <location>
        <begin position="109"/>
        <end position="170"/>
    </location>
</feature>
<dbReference type="Gene3D" id="1.20.5.3730">
    <property type="match status" value="1"/>
</dbReference>
<dbReference type="OMA" id="VLRYRCH"/>
<keyword evidence="5" id="KW-0732">Signal</keyword>
<dbReference type="PANTHER" id="PTHR19325">
    <property type="entry name" value="COMPLEMENT COMPONENT-RELATED SUSHI DOMAIN-CONTAINING"/>
    <property type="match status" value="1"/>
</dbReference>
<feature type="domain" description="Sushi" evidence="14">
    <location>
        <begin position="236"/>
        <end position="295"/>
    </location>
</feature>
<dbReference type="FunFam" id="2.10.70.10:FF:000014">
    <property type="entry name" value="Membrane cofactor protein"/>
    <property type="match status" value="2"/>
</dbReference>
<evidence type="ECO:0000256" key="8">
    <source>
        <dbReference type="ARBA" id="ARBA00022875"/>
    </source>
</evidence>
<proteinExistence type="predicted"/>
<evidence type="ECO:0000256" key="12">
    <source>
        <dbReference type="ARBA" id="ARBA00071760"/>
    </source>
</evidence>
<keyword evidence="2" id="KW-0964">Secreted</keyword>
<sequence>MFLLRAPQGTLRRKGEMAAWSFSGLWKVSDPTLFQMTLVAALLATVLGSCGPPPILQFASPVNQLNETEFQTGSVVKYNCRPGYSRTSSSQILTCRQGQWSYSTFCVKKRCRNPGDLPNGNVEIKTDFFFGSQIEFSCLEGYILIGSATSHCEIQDKGVDWSDPLPQCVSVMCDSPPHISHGKHSGGDEDIYTYGSSVTYSCDPRFSLIGKASISCMVENKTIGVWSPNPPTCKQIACPQPNVPHGSIISGFGPIYSYKDTIVFSCQKGFILKGSSLIHCEADNKWDPSPPTCEPNSCTDLPDIPHASWDRYPRPTKEQAYAVGTVLKYHCLPGYKPAVDEPTSVTCQKNLRWTPYKGCKELCCPIPELNNGEIIQHRKNRRTNDCMYFYGDELSYLCTGYLRFSATCQPDGTWSPRTPSCDGNCHFPPTIAHGHHKRPITYNLFREDVIYECDEGYTLVGQAKLSCSSSLWTPSAPQCKALCVKPEIANGKLSVDKDEYVELEDITIHCDSGYSLVGPESITCSENRTWYPGVPKCEWEVVEGCEQVLTGRKLTQCLPRPEDVKMALEVYKLSLEIELLELQRDKARLATPEKEL</sequence>
<dbReference type="Gene3D" id="2.20.28.230">
    <property type="match status" value="1"/>
</dbReference>
<evidence type="ECO:0000256" key="6">
    <source>
        <dbReference type="ARBA" id="ARBA00022737"/>
    </source>
</evidence>
<gene>
    <name evidence="15" type="primary">C4BPA</name>
</gene>
<evidence type="ECO:0000256" key="11">
    <source>
        <dbReference type="ARBA" id="ARBA00053212"/>
    </source>
</evidence>
<evidence type="ECO:0000313" key="15">
    <source>
        <dbReference type="Ensembl" id="ENSPCOP00000028038.1"/>
    </source>
</evidence>
<evidence type="ECO:0000256" key="10">
    <source>
        <dbReference type="ARBA" id="ARBA00023180"/>
    </source>
</evidence>
<keyword evidence="16" id="KW-1185">Reference proteome</keyword>
<comment type="caution">
    <text evidence="13">Lacks conserved residue(s) required for the propagation of feature annotation.</text>
</comment>
<dbReference type="STRING" id="379532.ENSPCOP00000028038"/>
<dbReference type="RefSeq" id="XP_012494292.1">
    <property type="nucleotide sequence ID" value="XM_012638838.1"/>
</dbReference>
<dbReference type="GO" id="GO:0005615">
    <property type="term" value="C:extracellular space"/>
    <property type="evidence" value="ECO:0007669"/>
    <property type="project" value="Ensembl"/>
</dbReference>
<feature type="domain" description="Sushi" evidence="14">
    <location>
        <begin position="48"/>
        <end position="108"/>
    </location>
</feature>
<dbReference type="SUPFAM" id="SSF57535">
    <property type="entry name" value="Complement control module/SCR domain"/>
    <property type="match status" value="8"/>
</dbReference>
<dbReference type="InterPro" id="IPR050350">
    <property type="entry name" value="Compl-Cell_Adhes-Reg"/>
</dbReference>
<dbReference type="GeneTree" id="ENSGT00940000154640"/>
<dbReference type="RefSeq" id="XP_012494291.1">
    <property type="nucleotide sequence ID" value="XM_012638837.1"/>
</dbReference>
<evidence type="ECO:0000256" key="7">
    <source>
        <dbReference type="ARBA" id="ARBA00022859"/>
    </source>
</evidence>
<dbReference type="SMART" id="SM00032">
    <property type="entry name" value="CCP"/>
    <property type="match status" value="8"/>
</dbReference>
<feature type="domain" description="Sushi" evidence="14">
    <location>
        <begin position="482"/>
        <end position="539"/>
    </location>
</feature>
<evidence type="ECO:0000256" key="3">
    <source>
        <dbReference type="ARBA" id="ARBA00022588"/>
    </source>
</evidence>
<name>A0A2K6GP77_PROCO</name>
<comment type="subcellular location">
    <subcellularLocation>
        <location evidence="1">Secreted</location>
    </subcellularLocation>
</comment>
<evidence type="ECO:0000256" key="1">
    <source>
        <dbReference type="ARBA" id="ARBA00004613"/>
    </source>
</evidence>
<dbReference type="Pfam" id="PF00084">
    <property type="entry name" value="Sushi"/>
    <property type="match status" value="8"/>
</dbReference>
<keyword evidence="10" id="KW-0325">Glycoprotein</keyword>
<keyword evidence="3" id="KW-0399">Innate immunity</keyword>
<dbReference type="GO" id="GO:0006958">
    <property type="term" value="P:complement activation, classical pathway"/>
    <property type="evidence" value="ECO:0007669"/>
    <property type="project" value="UniProtKB-KW"/>
</dbReference>
<dbReference type="Pfam" id="PF18453">
    <property type="entry name" value="C4bp_oligo"/>
    <property type="match status" value="1"/>
</dbReference>
<accession>A0A2K6GP77</accession>
<dbReference type="FunFam" id="2.10.70.10:FF:000055">
    <property type="entry name" value="Complement decay-accelerating factor, GPI-anchored"/>
    <property type="match status" value="1"/>
</dbReference>
<keyword evidence="4 13" id="KW-0768">Sushi</keyword>
<feature type="disulfide bond" evidence="13">
    <location>
        <begin position="266"/>
        <end position="293"/>
    </location>
</feature>
<dbReference type="OrthoDB" id="8961654at2759"/>
<dbReference type="PANTHER" id="PTHR19325:SF551">
    <property type="entry name" value="ZONA PELLUCIDA SPERM-BINDING PROTEIN 3 RECEPTOR"/>
    <property type="match status" value="1"/>
</dbReference>
<dbReference type="FunFam" id="2.10.70.10:FF:000070">
    <property type="entry name" value="Complement C3d receptor 2"/>
    <property type="match status" value="1"/>
</dbReference>
<reference evidence="15" key="2">
    <citation type="submission" date="2025-09" db="UniProtKB">
        <authorList>
            <consortium name="Ensembl"/>
        </authorList>
    </citation>
    <scope>IDENTIFICATION</scope>
</reference>
<keyword evidence="6" id="KW-0677">Repeat</keyword>
<comment type="function">
    <text evidence="11">Controls the classical pathway of complement activation. It binds as a cofactor to C3b/C4b inactivator (C3bINA), which then hydrolyzes the complement fragment C4b. It also accelerates the degradation of the C4bC2a complex (C3 convertase) by dissociating the complement fragment C2a. Alpha chain binds C4b. It also interacts with anticoagulant protein S and with serum amyloid P component.</text>
</comment>
<evidence type="ECO:0000256" key="2">
    <source>
        <dbReference type="ARBA" id="ARBA00022525"/>
    </source>
</evidence>
<feature type="disulfide bond" evidence="13">
    <location>
        <begin position="173"/>
        <end position="216"/>
    </location>
</feature>
<feature type="domain" description="Sushi" evidence="14">
    <location>
        <begin position="171"/>
        <end position="235"/>
    </location>
</feature>
<keyword evidence="7" id="KW-0391">Immunity</keyword>
<feature type="domain" description="Sushi" evidence="14">
    <location>
        <begin position="423"/>
        <end position="481"/>
    </location>
</feature>